<evidence type="ECO:0000259" key="5">
    <source>
        <dbReference type="PROSITE" id="PS50932"/>
    </source>
</evidence>
<evidence type="ECO:0000256" key="4">
    <source>
        <dbReference type="SAM" id="MobiDB-lite"/>
    </source>
</evidence>
<evidence type="ECO:0000313" key="6">
    <source>
        <dbReference type="EMBL" id="ACQ81813.1"/>
    </source>
</evidence>
<evidence type="ECO:0000256" key="2">
    <source>
        <dbReference type="ARBA" id="ARBA00023125"/>
    </source>
</evidence>
<dbReference type="PANTHER" id="PTHR30146:SF153">
    <property type="entry name" value="LACTOSE OPERON REPRESSOR"/>
    <property type="match status" value="1"/>
</dbReference>
<dbReference type="InterPro" id="IPR028082">
    <property type="entry name" value="Peripla_BP_I"/>
</dbReference>
<dbReference type="SUPFAM" id="SSF47413">
    <property type="entry name" value="lambda repressor-like DNA-binding domains"/>
    <property type="match status" value="1"/>
</dbReference>
<dbReference type="PROSITE" id="PS00356">
    <property type="entry name" value="HTH_LACI_1"/>
    <property type="match status" value="1"/>
</dbReference>
<dbReference type="GO" id="GO:0003700">
    <property type="term" value="F:DNA-binding transcription factor activity"/>
    <property type="evidence" value="ECO:0007669"/>
    <property type="project" value="TreeGrafter"/>
</dbReference>
<reference evidence="6 7" key="1">
    <citation type="journal article" date="2009" name="Stand. Genomic Sci.">
        <title>Complete genome sequence of Beutenbergia cavernae type strain (HKI 0122).</title>
        <authorList>
            <person name="Land M."/>
            <person name="Pukall R."/>
            <person name="Abt B."/>
            <person name="Goker M."/>
            <person name="Rohde M."/>
            <person name="Glavina Del Rio T."/>
            <person name="Tice H."/>
            <person name="Copeland A."/>
            <person name="Cheng J.F."/>
            <person name="Lucas S."/>
            <person name="Chen F."/>
            <person name="Nolan M."/>
            <person name="Bruce D."/>
            <person name="Goodwin L."/>
            <person name="Pitluck S."/>
            <person name="Ivanova N."/>
            <person name="Mavromatis K."/>
            <person name="Ovchinnikova G."/>
            <person name="Pati A."/>
            <person name="Chen A."/>
            <person name="Palaniappan K."/>
            <person name="Hauser L."/>
            <person name="Chang Y.J."/>
            <person name="Jefferies C.C."/>
            <person name="Saunders E."/>
            <person name="Brettin T."/>
            <person name="Detter J.C."/>
            <person name="Han C."/>
            <person name="Chain P."/>
            <person name="Bristow J."/>
            <person name="Eisen J.A."/>
            <person name="Markowitz V."/>
            <person name="Hugenholtz P."/>
            <person name="Kyrpides N.C."/>
            <person name="Klenk H.P."/>
            <person name="Lapidus A."/>
        </authorList>
    </citation>
    <scope>NUCLEOTIDE SEQUENCE [LARGE SCALE GENOMIC DNA]</scope>
    <source>
        <strain evidence="7">ATCC BAA-8 / DSM 12333 / NBRC 16432</strain>
    </source>
</reference>
<dbReference type="InterPro" id="IPR046335">
    <property type="entry name" value="LacI/GalR-like_sensor"/>
</dbReference>
<proteinExistence type="predicted"/>
<dbReference type="SMART" id="SM00354">
    <property type="entry name" value="HTH_LACI"/>
    <property type="match status" value="1"/>
</dbReference>
<dbReference type="GO" id="GO:0000976">
    <property type="term" value="F:transcription cis-regulatory region binding"/>
    <property type="evidence" value="ECO:0007669"/>
    <property type="project" value="TreeGrafter"/>
</dbReference>
<accession>C5C2W9</accession>
<dbReference type="SUPFAM" id="SSF53822">
    <property type="entry name" value="Periplasmic binding protein-like I"/>
    <property type="match status" value="1"/>
</dbReference>
<dbReference type="Gene3D" id="1.10.260.40">
    <property type="entry name" value="lambda repressor-like DNA-binding domains"/>
    <property type="match status" value="1"/>
</dbReference>
<evidence type="ECO:0000256" key="3">
    <source>
        <dbReference type="ARBA" id="ARBA00023163"/>
    </source>
</evidence>
<dbReference type="STRING" id="471853.Bcav_3571"/>
<dbReference type="CDD" id="cd01392">
    <property type="entry name" value="HTH_LacI"/>
    <property type="match status" value="1"/>
</dbReference>
<dbReference type="InterPro" id="IPR000843">
    <property type="entry name" value="HTH_LacI"/>
</dbReference>
<dbReference type="eggNOG" id="COG1609">
    <property type="taxonomic scope" value="Bacteria"/>
</dbReference>
<keyword evidence="2" id="KW-0238">DNA-binding</keyword>
<dbReference type="PROSITE" id="PS50932">
    <property type="entry name" value="HTH_LACI_2"/>
    <property type="match status" value="1"/>
</dbReference>
<sequence length="331" mass="34678">MTIYDVAERAGVGIATVSRAMRPGGSVSERTRGRVQAAIDELGFRPSHLGTSLASRRHAANGIVFPDLSGPYFAEVILGYEETATRLGRSVLILSTEGRDDPVAAVRDLAARVDGLVLLGRTVPDDVVTQLARSGLPVAFIARPATDGVATVRVDNAGGARELAAHLLERGFTAPRFLGDPDASPDVEERWDALRATLAAGGVHLTLTRAGFSVASGHTAAHQVLGETARPDVLVCANDEVALGAIDAAEELGLTVGRDVAVTGWDDIMAAQFSRPGLTTVRQPMRRLGAVAAELLDERLRDPSTPARSDVLPARLVVRPSTTSAPPGGKP</sequence>
<dbReference type="Proteomes" id="UP000007962">
    <property type="component" value="Chromosome"/>
</dbReference>
<dbReference type="Gene3D" id="3.40.50.2300">
    <property type="match status" value="2"/>
</dbReference>
<feature type="domain" description="HTH lacI-type" evidence="5">
    <location>
        <begin position="1"/>
        <end position="55"/>
    </location>
</feature>
<evidence type="ECO:0000256" key="1">
    <source>
        <dbReference type="ARBA" id="ARBA00023015"/>
    </source>
</evidence>
<dbReference type="EMBL" id="CP001618">
    <property type="protein sequence ID" value="ACQ81813.1"/>
    <property type="molecule type" value="Genomic_DNA"/>
</dbReference>
<evidence type="ECO:0000313" key="7">
    <source>
        <dbReference type="Proteomes" id="UP000007962"/>
    </source>
</evidence>
<dbReference type="Pfam" id="PF13377">
    <property type="entry name" value="Peripla_BP_3"/>
    <property type="match status" value="1"/>
</dbReference>
<keyword evidence="3" id="KW-0804">Transcription</keyword>
<dbReference type="CDD" id="cd06267">
    <property type="entry name" value="PBP1_LacI_sugar_binding-like"/>
    <property type="match status" value="1"/>
</dbReference>
<dbReference type="PANTHER" id="PTHR30146">
    <property type="entry name" value="LACI-RELATED TRANSCRIPTIONAL REPRESSOR"/>
    <property type="match status" value="1"/>
</dbReference>
<name>C5C2W9_BEUC1</name>
<dbReference type="Pfam" id="PF00356">
    <property type="entry name" value="LacI"/>
    <property type="match status" value="1"/>
</dbReference>
<gene>
    <name evidence="6" type="ordered locus">Bcav_3571</name>
</gene>
<protein>
    <submittedName>
        <fullName evidence="6">Transcriptional regulator, LacI family</fullName>
    </submittedName>
</protein>
<feature type="region of interest" description="Disordered" evidence="4">
    <location>
        <begin position="302"/>
        <end position="331"/>
    </location>
</feature>
<organism evidence="6 7">
    <name type="scientific">Beutenbergia cavernae (strain ATCC BAA-8 / DSM 12333 / CCUG 43141 / JCM 11478 / NBRC 16432 / NCIMB 13614 / HKI 0122)</name>
    <dbReference type="NCBI Taxonomy" id="471853"/>
    <lineage>
        <taxon>Bacteria</taxon>
        <taxon>Bacillati</taxon>
        <taxon>Actinomycetota</taxon>
        <taxon>Actinomycetes</taxon>
        <taxon>Micrococcales</taxon>
        <taxon>Beutenbergiaceae</taxon>
        <taxon>Beutenbergia</taxon>
    </lineage>
</organism>
<dbReference type="InterPro" id="IPR010982">
    <property type="entry name" value="Lambda_DNA-bd_dom_sf"/>
</dbReference>
<dbReference type="HOGENOM" id="CLU_037628_6_1_11"/>
<dbReference type="KEGG" id="bcv:Bcav_3571"/>
<dbReference type="AlphaFoldDB" id="C5C2W9"/>
<keyword evidence="1" id="KW-0805">Transcription regulation</keyword>
<keyword evidence="7" id="KW-1185">Reference proteome</keyword>